<evidence type="ECO:0000313" key="2">
    <source>
        <dbReference type="EMBL" id="CDH59962.1"/>
    </source>
</evidence>
<feature type="region of interest" description="Disordered" evidence="1">
    <location>
        <begin position="1"/>
        <end position="25"/>
    </location>
</feature>
<feature type="compositionally biased region" description="Basic and acidic residues" evidence="1">
    <location>
        <begin position="1"/>
        <end position="12"/>
    </location>
</feature>
<reference evidence="2" key="1">
    <citation type="submission" date="2013-08" db="EMBL/GenBank/DDBJ databases">
        <title>Gene expansion shapes genome architecture in the human pathogen Lichtheimia corymbifera: an evolutionary genomics analysis in the ancient terrestrial Mucorales (Mucoromycotina).</title>
        <authorList>
            <person name="Schwartze V.U."/>
            <person name="Winter S."/>
            <person name="Shelest E."/>
            <person name="Marcet-Houben M."/>
            <person name="Horn F."/>
            <person name="Wehner S."/>
            <person name="Hoffmann K."/>
            <person name="Riege K."/>
            <person name="Sammeth M."/>
            <person name="Nowrousian M."/>
            <person name="Valiante V."/>
            <person name="Linde J."/>
            <person name="Jacobsen I.D."/>
            <person name="Marz M."/>
            <person name="Brakhage A.A."/>
            <person name="Gabaldon T."/>
            <person name="Bocker S."/>
            <person name="Voigt K."/>
        </authorList>
    </citation>
    <scope>NUCLEOTIDE SEQUENCE [LARGE SCALE GENOMIC DNA]</scope>
    <source>
        <strain evidence="2">FSU 9682</strain>
    </source>
</reference>
<evidence type="ECO:0000256" key="1">
    <source>
        <dbReference type="SAM" id="MobiDB-lite"/>
    </source>
</evidence>
<gene>
    <name evidence="2" type="ORF">LCOR_10762.1</name>
</gene>
<dbReference type="OrthoDB" id="2290794at2759"/>
<name>A0A068SDQ7_9FUNG</name>
<dbReference type="InterPro" id="IPR011990">
    <property type="entry name" value="TPR-like_helical_dom_sf"/>
</dbReference>
<sequence length="116" mass="13228">MTHTLHNDDDPCRPPPPPTHDNLASDSTIQSQLSALDQRAIGWTRCAKFEWALRDTMQQLLPSSAQGYLREAWIYSQQGKQRDAIAICDKVLRLGVVNTHDPDYHKLEQARMDAMQ</sequence>
<dbReference type="VEuPathDB" id="FungiDB:LCOR_10762.1"/>
<dbReference type="Proteomes" id="UP000027586">
    <property type="component" value="Unassembled WGS sequence"/>
</dbReference>
<dbReference type="SUPFAM" id="SSF48452">
    <property type="entry name" value="TPR-like"/>
    <property type="match status" value="1"/>
</dbReference>
<proteinExistence type="predicted"/>
<evidence type="ECO:0000313" key="3">
    <source>
        <dbReference type="Proteomes" id="UP000027586"/>
    </source>
</evidence>
<keyword evidence="3" id="KW-1185">Reference proteome</keyword>
<accession>A0A068SDQ7</accession>
<dbReference type="AlphaFoldDB" id="A0A068SDQ7"/>
<protein>
    <submittedName>
        <fullName evidence="2">Uncharacterized protein</fullName>
    </submittedName>
</protein>
<organism evidence="2 3">
    <name type="scientific">Lichtheimia corymbifera JMRC:FSU:9682</name>
    <dbReference type="NCBI Taxonomy" id="1263082"/>
    <lineage>
        <taxon>Eukaryota</taxon>
        <taxon>Fungi</taxon>
        <taxon>Fungi incertae sedis</taxon>
        <taxon>Mucoromycota</taxon>
        <taxon>Mucoromycotina</taxon>
        <taxon>Mucoromycetes</taxon>
        <taxon>Mucorales</taxon>
        <taxon>Lichtheimiaceae</taxon>
        <taxon>Lichtheimia</taxon>
    </lineage>
</organism>
<comment type="caution">
    <text evidence="2">The sequence shown here is derived from an EMBL/GenBank/DDBJ whole genome shotgun (WGS) entry which is preliminary data.</text>
</comment>
<dbReference type="EMBL" id="CBTN010000079">
    <property type="protein sequence ID" value="CDH59962.1"/>
    <property type="molecule type" value="Genomic_DNA"/>
</dbReference>